<feature type="region of interest" description="Disordered" evidence="1">
    <location>
        <begin position="1"/>
        <end position="22"/>
    </location>
</feature>
<dbReference type="PANTHER" id="PTHR30105">
    <property type="entry name" value="UNCHARACTERIZED YIBQ-RELATED"/>
    <property type="match status" value="1"/>
</dbReference>
<evidence type="ECO:0008006" key="5">
    <source>
        <dbReference type="Google" id="ProtNLM"/>
    </source>
</evidence>
<dbReference type="GO" id="GO:0005975">
    <property type="term" value="P:carbohydrate metabolic process"/>
    <property type="evidence" value="ECO:0007669"/>
    <property type="project" value="InterPro"/>
</dbReference>
<dbReference type="eggNOG" id="COG2861">
    <property type="taxonomic scope" value="Bacteria"/>
</dbReference>
<dbReference type="KEGG" id="scd:Spica_0850"/>
<feature type="compositionally biased region" description="Polar residues" evidence="1">
    <location>
        <begin position="104"/>
        <end position="137"/>
    </location>
</feature>
<feature type="compositionally biased region" description="Basic residues" evidence="1">
    <location>
        <begin position="10"/>
        <end position="19"/>
    </location>
</feature>
<dbReference type="EMBL" id="CP002868">
    <property type="protein sequence ID" value="AEJ19004.1"/>
    <property type="molecule type" value="Genomic_DNA"/>
</dbReference>
<feature type="compositionally biased region" description="Polar residues" evidence="1">
    <location>
        <begin position="78"/>
        <end position="90"/>
    </location>
</feature>
<feature type="region of interest" description="Disordered" evidence="1">
    <location>
        <begin position="58"/>
        <end position="150"/>
    </location>
</feature>
<keyword evidence="2" id="KW-0812">Transmembrane</keyword>
<dbReference type="AlphaFoldDB" id="F8F1F1"/>
<reference evidence="4" key="1">
    <citation type="journal article" date="2013" name="Stand. Genomic Sci.">
        <title>Genome sequence of the thermophilic fresh-water bacterium Spirochaeta caldaria type strain (H1(T)), reclassification of Spirochaeta caldaria, Spirochaeta stenostrepta, and Spirochaeta zuelzerae in the genus Treponema as Treponema caldaria comb. nov., Treponema stenostrepta comb. nov., and Treponema zuelzerae comb. nov., and emendation of the genus Treponema.</title>
        <authorList>
            <person name="Abt B."/>
            <person name="Goker M."/>
            <person name="Scheuner C."/>
            <person name="Han C."/>
            <person name="Lu M."/>
            <person name="Misra M."/>
            <person name="Lapidus A."/>
            <person name="Nolan M."/>
            <person name="Lucas S."/>
            <person name="Hammon N."/>
            <person name="Deshpande S."/>
            <person name="Cheng J.F."/>
            <person name="Tapia R."/>
            <person name="Goodwin L.A."/>
            <person name="Pitluck S."/>
            <person name="Liolios K."/>
            <person name="Pagani I."/>
            <person name="Ivanova N."/>
            <person name="Mavromatis K."/>
            <person name="Mikhailova N."/>
            <person name="Huntemann M."/>
            <person name="Pati A."/>
            <person name="Chen A."/>
            <person name="Palaniappan K."/>
            <person name="Land M."/>
            <person name="Hauser L."/>
            <person name="Jeffries C.D."/>
            <person name="Rohde M."/>
            <person name="Spring S."/>
            <person name="Gronow S."/>
            <person name="Detter J.C."/>
            <person name="Bristow J."/>
            <person name="Eisen J.A."/>
            <person name="Markowitz V."/>
            <person name="Hugenholtz P."/>
            <person name="Kyrpides N.C."/>
            <person name="Woyke T."/>
            <person name="Klenk H.P."/>
        </authorList>
    </citation>
    <scope>NUCLEOTIDE SEQUENCE</scope>
    <source>
        <strain evidence="4">ATCC 51460 / DSM 7334 / H1</strain>
    </source>
</reference>
<sequence>MANLQGKASQRGRQKKKKKLSSEDAVRAVLLSSLFIGLAIALSVSLLILMPPREQQDLKHNGEEQTSFPAKVKPNPETAIQSGTLSTIKNQPIEADKDAKPKTGSPSQIASTIENSTEVPSCTTSSRKDSTTPTVPKTTRPMKPNGGSTGLVVSAPLERPPQPPPKHKGSLAIVLDDAGNNLRELEPFLKFPGPLTIAVLPGLPYSAEAARRIRAAGKEVILHQPMEAVGGQNPGPGAIYAGMSRDEIEAVLKHNLAEVGPVVGMNNHQGSKITADERIMEIVLAFCRRNGIYYLDSRTTADTVVPTVAERLGIRIGERDVFVDNIQEKAAMIRFMEEGLQKAEKKGAAIVIGHVWSNELAATLSELYPELIAQGFSLTTISRIMMGTFEDEGFGD</sequence>
<dbReference type="RefSeq" id="WP_013968315.1">
    <property type="nucleotide sequence ID" value="NC_015732.1"/>
</dbReference>
<dbReference type="CDD" id="cd10936">
    <property type="entry name" value="CE4_DAC2"/>
    <property type="match status" value="1"/>
</dbReference>
<dbReference type="STRING" id="744872.Spica_0850"/>
<dbReference type="SUPFAM" id="SSF88713">
    <property type="entry name" value="Glycoside hydrolase/deacetylase"/>
    <property type="match status" value="1"/>
</dbReference>
<dbReference type="InterPro" id="IPR011330">
    <property type="entry name" value="Glyco_hydro/deAcase_b/a-brl"/>
</dbReference>
<organism evidence="3 4">
    <name type="scientific">Gracilinema caldarium (strain ATCC 51460 / DSM 7334 / H1)</name>
    <name type="common">Treponema caldarium</name>
    <dbReference type="NCBI Taxonomy" id="744872"/>
    <lineage>
        <taxon>Bacteria</taxon>
        <taxon>Pseudomonadati</taxon>
        <taxon>Spirochaetota</taxon>
        <taxon>Spirochaetia</taxon>
        <taxon>Spirochaetales</taxon>
        <taxon>Breznakiellaceae</taxon>
        <taxon>Gracilinema</taxon>
    </lineage>
</organism>
<dbReference type="Proteomes" id="UP000000503">
    <property type="component" value="Chromosome"/>
</dbReference>
<accession>F8F1F1</accession>
<evidence type="ECO:0000256" key="1">
    <source>
        <dbReference type="SAM" id="MobiDB-lite"/>
    </source>
</evidence>
<dbReference type="HOGENOM" id="CLU_041643_5_1_12"/>
<keyword evidence="2" id="KW-0472">Membrane</keyword>
<name>F8F1F1_GRAC1</name>
<dbReference type="InterPro" id="IPR006837">
    <property type="entry name" value="Divergent_DAC"/>
</dbReference>
<dbReference type="Gene3D" id="3.20.20.370">
    <property type="entry name" value="Glycoside hydrolase/deacetylase"/>
    <property type="match status" value="1"/>
</dbReference>
<protein>
    <recommendedName>
        <fullName evidence="5">Divergent polysaccharide deacetylase family protein</fullName>
    </recommendedName>
</protein>
<keyword evidence="4" id="KW-1185">Reference proteome</keyword>
<dbReference type="OrthoDB" id="9784811at2"/>
<proteinExistence type="predicted"/>
<keyword evidence="2" id="KW-1133">Transmembrane helix</keyword>
<evidence type="ECO:0000313" key="4">
    <source>
        <dbReference type="Proteomes" id="UP000000503"/>
    </source>
</evidence>
<feature type="transmembrane region" description="Helical" evidence="2">
    <location>
        <begin position="25"/>
        <end position="50"/>
    </location>
</feature>
<dbReference type="Pfam" id="PF04748">
    <property type="entry name" value="Polysacc_deac_2"/>
    <property type="match status" value="1"/>
</dbReference>
<dbReference type="PANTHER" id="PTHR30105:SF2">
    <property type="entry name" value="DIVERGENT POLYSACCHARIDE DEACETYLASE SUPERFAMILY"/>
    <property type="match status" value="1"/>
</dbReference>
<evidence type="ECO:0000313" key="3">
    <source>
        <dbReference type="EMBL" id="AEJ19004.1"/>
    </source>
</evidence>
<gene>
    <name evidence="3" type="ordered locus">Spica_0850</name>
</gene>
<evidence type="ECO:0000256" key="2">
    <source>
        <dbReference type="SAM" id="Phobius"/>
    </source>
</evidence>